<evidence type="ECO:0000313" key="1">
    <source>
        <dbReference type="EMBL" id="KDP41494.1"/>
    </source>
</evidence>
<dbReference type="Proteomes" id="UP000027138">
    <property type="component" value="Unassembled WGS sequence"/>
</dbReference>
<dbReference type="STRING" id="180498.A0A067LBK3"/>
<evidence type="ECO:0000313" key="2">
    <source>
        <dbReference type="Proteomes" id="UP000027138"/>
    </source>
</evidence>
<dbReference type="EMBL" id="KK914318">
    <property type="protein sequence ID" value="KDP41494.1"/>
    <property type="molecule type" value="Genomic_DNA"/>
</dbReference>
<sequence length="417" mass="45623">MNIVKGVADLIRRTASMSGESTSGSSAGRFPPPSPKICFSEVGDDAVLHALWTKYEDATDKVEKKKLFHAFLKQFLMVSKHWEPVNAGQLAESASLTVPSVEYQLQVDDIVVGCSAGHPAEVILILTEEITKLTSLVVDLNTTMAPSKKELPDTSTSLNLLSEELNALDALKIITRSLHNCRVFGYYGGIQKLTALMKGAVVQLKAFAGALSGEESLSNVIVEKMELLQQILVYVVSIICSFIDLNTNEYEKAQYSGSVEFSVSTWAASSMDSSSGLKIPTETRLYWHQKAVVLVMEAGGLNWLVELLRVIRRFTLKKQLMDVSLQYLTMRTLHLALSENPRGQSHFKSIGGLEVLLDGLGVPSINVLLLKNASYIDEKRRSCHIIACALVGKCDALLVEGAKLEEVDLGPHKGKLS</sequence>
<name>A0A067LBK3_JATCU</name>
<protein>
    <submittedName>
        <fullName evidence="1">Uncharacterized protein</fullName>
    </submittedName>
</protein>
<organism evidence="1 2">
    <name type="scientific">Jatropha curcas</name>
    <name type="common">Barbados nut</name>
    <dbReference type="NCBI Taxonomy" id="180498"/>
    <lineage>
        <taxon>Eukaryota</taxon>
        <taxon>Viridiplantae</taxon>
        <taxon>Streptophyta</taxon>
        <taxon>Embryophyta</taxon>
        <taxon>Tracheophyta</taxon>
        <taxon>Spermatophyta</taxon>
        <taxon>Magnoliopsida</taxon>
        <taxon>eudicotyledons</taxon>
        <taxon>Gunneridae</taxon>
        <taxon>Pentapetalae</taxon>
        <taxon>rosids</taxon>
        <taxon>fabids</taxon>
        <taxon>Malpighiales</taxon>
        <taxon>Euphorbiaceae</taxon>
        <taxon>Crotonoideae</taxon>
        <taxon>Jatropheae</taxon>
        <taxon>Jatropha</taxon>
    </lineage>
</organism>
<keyword evidence="2" id="KW-1185">Reference proteome</keyword>
<reference evidence="1 2" key="1">
    <citation type="journal article" date="2014" name="PLoS ONE">
        <title>Global Analysis of Gene Expression Profiles in Physic Nut (Jatropha curcas L.) Seedlings Exposed to Salt Stress.</title>
        <authorList>
            <person name="Zhang L."/>
            <person name="Zhang C."/>
            <person name="Wu P."/>
            <person name="Chen Y."/>
            <person name="Li M."/>
            <person name="Jiang H."/>
            <person name="Wu G."/>
        </authorList>
    </citation>
    <scope>NUCLEOTIDE SEQUENCE [LARGE SCALE GENOMIC DNA]</scope>
    <source>
        <strain evidence="2">cv. GZQX0401</strain>
        <tissue evidence="1">Young leaves</tissue>
    </source>
</reference>
<proteinExistence type="predicted"/>
<dbReference type="OrthoDB" id="26681at2759"/>
<dbReference type="AlphaFoldDB" id="A0A067LBK3"/>
<accession>A0A067LBK3</accession>
<gene>
    <name evidence="1" type="ORF">JCGZ_15901</name>
</gene>